<evidence type="ECO:0008006" key="9">
    <source>
        <dbReference type="Google" id="ProtNLM"/>
    </source>
</evidence>
<comment type="similarity">
    <text evidence="2">Belongs to the GILT family.</text>
</comment>
<dbReference type="AlphaFoldDB" id="A0A9N9MTA9"/>
<dbReference type="Pfam" id="PF03227">
    <property type="entry name" value="GILT"/>
    <property type="match status" value="1"/>
</dbReference>
<keyword evidence="5" id="KW-0325">Glycoprotein</keyword>
<accession>A0A9N9MTA9</accession>
<reference evidence="7" key="1">
    <citation type="submission" date="2022-01" db="EMBL/GenBank/DDBJ databases">
        <authorList>
            <person name="King R."/>
        </authorList>
    </citation>
    <scope>NUCLEOTIDE SEQUENCE</scope>
</reference>
<gene>
    <name evidence="7" type="ORF">CEUTPL_LOCUS9983</name>
</gene>
<dbReference type="OrthoDB" id="958254at2759"/>
<dbReference type="EMBL" id="OU892281">
    <property type="protein sequence ID" value="CAG9769474.1"/>
    <property type="molecule type" value="Genomic_DNA"/>
</dbReference>
<dbReference type="Proteomes" id="UP001152799">
    <property type="component" value="Chromosome 5"/>
</dbReference>
<feature type="chain" id="PRO_5040479658" description="Gamma-interferon-inducible lysosomal thiol reductase" evidence="6">
    <location>
        <begin position="20"/>
        <end position="220"/>
    </location>
</feature>
<dbReference type="PANTHER" id="PTHR13234:SF8">
    <property type="entry name" value="GAMMA-INTERFERON-INDUCIBLE LYSOSOMAL THIOL REDUCTASE"/>
    <property type="match status" value="1"/>
</dbReference>
<dbReference type="PANTHER" id="PTHR13234">
    <property type="entry name" value="GAMMA-INTERFERON INDUCIBLE LYSOSOMAL THIOL REDUCTASE GILT"/>
    <property type="match status" value="1"/>
</dbReference>
<evidence type="ECO:0000256" key="6">
    <source>
        <dbReference type="SAM" id="SignalP"/>
    </source>
</evidence>
<evidence type="ECO:0000313" key="7">
    <source>
        <dbReference type="EMBL" id="CAG9769474.1"/>
    </source>
</evidence>
<evidence type="ECO:0000256" key="2">
    <source>
        <dbReference type="ARBA" id="ARBA00005679"/>
    </source>
</evidence>
<organism evidence="7 8">
    <name type="scientific">Ceutorhynchus assimilis</name>
    <name type="common">cabbage seed weevil</name>
    <dbReference type="NCBI Taxonomy" id="467358"/>
    <lineage>
        <taxon>Eukaryota</taxon>
        <taxon>Metazoa</taxon>
        <taxon>Ecdysozoa</taxon>
        <taxon>Arthropoda</taxon>
        <taxon>Hexapoda</taxon>
        <taxon>Insecta</taxon>
        <taxon>Pterygota</taxon>
        <taxon>Neoptera</taxon>
        <taxon>Endopterygota</taxon>
        <taxon>Coleoptera</taxon>
        <taxon>Polyphaga</taxon>
        <taxon>Cucujiformia</taxon>
        <taxon>Curculionidae</taxon>
        <taxon>Ceutorhynchinae</taxon>
        <taxon>Ceutorhynchus</taxon>
    </lineage>
</organism>
<evidence type="ECO:0000256" key="5">
    <source>
        <dbReference type="ARBA" id="ARBA00023180"/>
    </source>
</evidence>
<evidence type="ECO:0000256" key="3">
    <source>
        <dbReference type="ARBA" id="ARBA00022525"/>
    </source>
</evidence>
<proteinExistence type="inferred from homology"/>
<dbReference type="GO" id="GO:0005576">
    <property type="term" value="C:extracellular region"/>
    <property type="evidence" value="ECO:0007669"/>
    <property type="project" value="UniProtKB-SubCell"/>
</dbReference>
<name>A0A9N9MTA9_9CUCU</name>
<dbReference type="InterPro" id="IPR004911">
    <property type="entry name" value="Interferon-induced_GILT"/>
</dbReference>
<evidence type="ECO:0000256" key="4">
    <source>
        <dbReference type="ARBA" id="ARBA00022729"/>
    </source>
</evidence>
<evidence type="ECO:0000256" key="1">
    <source>
        <dbReference type="ARBA" id="ARBA00004613"/>
    </source>
</evidence>
<sequence>MNNLFKSLVLCIVVVSIKASMPVTVYYEALCGDSVHFITRQLYPNYQFVKDKITLDFVPYGKALHTYNSTTDHYTFTCQHGKEECLGNKYQACGLAQIDNPDTKLEFVVCVMSAYNPGKLEYVKACAERYQVDYHKLVSCALSREGDKLLAAHGDRTQELEPNLYFVPTLVLNNSIVINSDDQDESRQDFMGFLCTRLPHKPDICNDNTSLFKKVKNFLF</sequence>
<dbReference type="GO" id="GO:0016671">
    <property type="term" value="F:oxidoreductase activity, acting on a sulfur group of donors, disulfide as acceptor"/>
    <property type="evidence" value="ECO:0007669"/>
    <property type="project" value="InterPro"/>
</dbReference>
<keyword evidence="3" id="KW-0964">Secreted</keyword>
<keyword evidence="4 6" id="KW-0732">Signal</keyword>
<protein>
    <recommendedName>
        <fullName evidence="9">Gamma-interferon-inducible lysosomal thiol reductase</fullName>
    </recommendedName>
</protein>
<evidence type="ECO:0000313" key="8">
    <source>
        <dbReference type="Proteomes" id="UP001152799"/>
    </source>
</evidence>
<feature type="signal peptide" evidence="6">
    <location>
        <begin position="1"/>
        <end position="19"/>
    </location>
</feature>
<keyword evidence="8" id="KW-1185">Reference proteome</keyword>
<comment type="subcellular location">
    <subcellularLocation>
        <location evidence="1">Secreted</location>
    </subcellularLocation>
</comment>